<feature type="domain" description="Methyltransferase type 11" evidence="1">
    <location>
        <begin position="118"/>
        <end position="165"/>
    </location>
</feature>
<dbReference type="InterPro" id="IPR029063">
    <property type="entry name" value="SAM-dependent_MTases_sf"/>
</dbReference>
<protein>
    <submittedName>
        <fullName evidence="2">Methyltransferase type 11</fullName>
    </submittedName>
</protein>
<organism evidence="2 3">
    <name type="scientific">Mesorhizobium plurifarium</name>
    <dbReference type="NCBI Taxonomy" id="69974"/>
    <lineage>
        <taxon>Bacteria</taxon>
        <taxon>Pseudomonadati</taxon>
        <taxon>Pseudomonadota</taxon>
        <taxon>Alphaproteobacteria</taxon>
        <taxon>Hyphomicrobiales</taxon>
        <taxon>Phyllobacteriaceae</taxon>
        <taxon>Mesorhizobium</taxon>
    </lineage>
</organism>
<dbReference type="EMBL" id="CCND01000016">
    <property type="protein sequence ID" value="CDX57939.1"/>
    <property type="molecule type" value="Genomic_DNA"/>
</dbReference>
<dbReference type="SUPFAM" id="SSF53335">
    <property type="entry name" value="S-adenosyl-L-methionine-dependent methyltransferases"/>
    <property type="match status" value="1"/>
</dbReference>
<dbReference type="GO" id="GO:0032259">
    <property type="term" value="P:methylation"/>
    <property type="evidence" value="ECO:0007669"/>
    <property type="project" value="UniProtKB-KW"/>
</dbReference>
<reference evidence="3" key="1">
    <citation type="submission" date="2014-08" db="EMBL/GenBank/DDBJ databases">
        <authorList>
            <person name="Edwards T."/>
        </authorList>
    </citation>
    <scope>NUCLEOTIDE SEQUENCE [LARGE SCALE GENOMIC DNA]</scope>
</reference>
<keyword evidence="2" id="KW-0489">Methyltransferase</keyword>
<evidence type="ECO:0000313" key="2">
    <source>
        <dbReference type="EMBL" id="CDX57939.1"/>
    </source>
</evidence>
<evidence type="ECO:0000313" key="3">
    <source>
        <dbReference type="Proteomes" id="UP000182888"/>
    </source>
</evidence>
<dbReference type="GO" id="GO:0008757">
    <property type="term" value="F:S-adenosylmethionine-dependent methyltransferase activity"/>
    <property type="evidence" value="ECO:0007669"/>
    <property type="project" value="InterPro"/>
</dbReference>
<evidence type="ECO:0000259" key="1">
    <source>
        <dbReference type="Pfam" id="PF08241"/>
    </source>
</evidence>
<accession>A0A0K2W020</accession>
<name>A0A0K2W020_MESPL</name>
<dbReference type="Proteomes" id="UP000182888">
    <property type="component" value="Unassembled WGS sequence"/>
</dbReference>
<dbReference type="InterPro" id="IPR013216">
    <property type="entry name" value="Methyltransf_11"/>
</dbReference>
<gene>
    <name evidence="2" type="ORF">MPL1032_230111</name>
</gene>
<proteinExistence type="predicted"/>
<keyword evidence="2" id="KW-0808">Transferase</keyword>
<dbReference type="Pfam" id="PF08241">
    <property type="entry name" value="Methyltransf_11"/>
    <property type="match status" value="1"/>
</dbReference>
<sequence>MSSAFVELANVLNLAGLLNRAPLLNLAGFTATVPRMHSDIVDLRSFYSTTLGRLAERSITMALSSIWATVPNERLVGLGYTLPWLERFGTDAERVFAFMPATQGAVVWPATGPAATALVFDEELPLVDSCIDRVLLVHSLEHAENPRETLNEIWRVLSPAGRVVIVVPNRRGVWARFEHTPFGNGRPFSRGQLTELLREANFTPATWSDALFFPPSPRRFMMRFHNVLEKAGRRFWPIFSGVIVVEAQKRLYQGVPVAQRASRRVFVPVFSPQGATRLGRHATERAPRQVTRS</sequence>
<dbReference type="AlphaFoldDB" id="A0A0K2W020"/>
<dbReference type="Gene3D" id="3.40.50.150">
    <property type="entry name" value="Vaccinia Virus protein VP39"/>
    <property type="match status" value="1"/>
</dbReference>